<protein>
    <submittedName>
        <fullName evidence="2">Uncharacterized protein</fullName>
    </submittedName>
</protein>
<keyword evidence="3" id="KW-1185">Reference proteome</keyword>
<feature type="region of interest" description="Disordered" evidence="1">
    <location>
        <begin position="1"/>
        <end position="32"/>
    </location>
</feature>
<feature type="compositionally biased region" description="Polar residues" evidence="1">
    <location>
        <begin position="7"/>
        <end position="16"/>
    </location>
</feature>
<dbReference type="EMBL" id="JAWDGP010005946">
    <property type="protein sequence ID" value="KAK3749342.1"/>
    <property type="molecule type" value="Genomic_DNA"/>
</dbReference>
<organism evidence="2 3">
    <name type="scientific">Elysia crispata</name>
    <name type="common">lettuce slug</name>
    <dbReference type="NCBI Taxonomy" id="231223"/>
    <lineage>
        <taxon>Eukaryota</taxon>
        <taxon>Metazoa</taxon>
        <taxon>Spiralia</taxon>
        <taxon>Lophotrochozoa</taxon>
        <taxon>Mollusca</taxon>
        <taxon>Gastropoda</taxon>
        <taxon>Heterobranchia</taxon>
        <taxon>Euthyneura</taxon>
        <taxon>Panpulmonata</taxon>
        <taxon>Sacoglossa</taxon>
        <taxon>Placobranchoidea</taxon>
        <taxon>Plakobranchidae</taxon>
        <taxon>Elysia</taxon>
    </lineage>
</organism>
<evidence type="ECO:0000313" key="2">
    <source>
        <dbReference type="EMBL" id="KAK3749342.1"/>
    </source>
</evidence>
<sequence>MAKPFYLNSSPGSVSTEIGPPDCEQGRASDLPGTRSCVRFQVEDPYEAPNTDDVRCQNREIVCVDSKADVLSSLPLALQRAALKQKCNRT</sequence>
<dbReference type="AlphaFoldDB" id="A0AAE1D0J9"/>
<reference evidence="2" key="1">
    <citation type="journal article" date="2023" name="G3 (Bethesda)">
        <title>A reference genome for the long-term kleptoplast-retaining sea slug Elysia crispata morphotype clarki.</title>
        <authorList>
            <person name="Eastman K.E."/>
            <person name="Pendleton A.L."/>
            <person name="Shaikh M.A."/>
            <person name="Suttiyut T."/>
            <person name="Ogas R."/>
            <person name="Tomko P."/>
            <person name="Gavelis G."/>
            <person name="Widhalm J.R."/>
            <person name="Wisecaver J.H."/>
        </authorList>
    </citation>
    <scope>NUCLEOTIDE SEQUENCE</scope>
    <source>
        <strain evidence="2">ECLA1</strain>
    </source>
</reference>
<name>A0AAE1D0J9_9GAST</name>
<proteinExistence type="predicted"/>
<evidence type="ECO:0000256" key="1">
    <source>
        <dbReference type="SAM" id="MobiDB-lite"/>
    </source>
</evidence>
<accession>A0AAE1D0J9</accession>
<dbReference type="Proteomes" id="UP001283361">
    <property type="component" value="Unassembled WGS sequence"/>
</dbReference>
<gene>
    <name evidence="2" type="ORF">RRG08_056222</name>
</gene>
<comment type="caution">
    <text evidence="2">The sequence shown here is derived from an EMBL/GenBank/DDBJ whole genome shotgun (WGS) entry which is preliminary data.</text>
</comment>
<evidence type="ECO:0000313" key="3">
    <source>
        <dbReference type="Proteomes" id="UP001283361"/>
    </source>
</evidence>